<name>A0ABY7WJ21_9SPHI</name>
<organism evidence="2 3">
    <name type="scientific">Sphingobacterium oryzagri</name>
    <dbReference type="NCBI Taxonomy" id="3025669"/>
    <lineage>
        <taxon>Bacteria</taxon>
        <taxon>Pseudomonadati</taxon>
        <taxon>Bacteroidota</taxon>
        <taxon>Sphingobacteriia</taxon>
        <taxon>Sphingobacteriales</taxon>
        <taxon>Sphingobacteriaceae</taxon>
        <taxon>Sphingobacterium</taxon>
    </lineage>
</organism>
<sequence length="693" mass="82765">MNTQEYSFWNLVSDYKIKIPAIQRDYAHGRKREEKIATNLVQDLFKVLTSDQERKLNLHFIYGRIDDHDFIPLDGQQRLTTLFLIHWFLSIGNLSQENRRILAKFKYETRPSSQDFCFKLVTENFVYIINEKVSEQLKNAKWFFLSWLNDPTVYAMLNMLDIIQEVFEKPDNEIFEILITDESPILFHFLPLERFKLDDNIYVKMNSRGKPLTEFENFKANFSVLFDFDDRSKLDNEWLDIFWSFERDRSFINVGEVDKKYLNFIRNITFNFYAETFDIDRSSRENFDIFEQYKSVYINVDNLEGFSKVLDSLVGFFDEEKCFHDFIGDNPNYGERLMFYSLMRFFIIVGKVTSDNQEIYRRWMRVSRNLINNTLIQSPETFFRALRSIKNLSINLADIYDYLISSDTKIEGFLQKQVEEEKIKAQLILTDLRWEDEICEAERHAYFSGQIGFILEYCKVDEVCNLALFMDYSRKLQILYGHEFKLEHHCLFQRALLTCGDYSVRINKSKTFCTFNMSLREKMDNWRKVFDDPVKTLFIKRLLDSIKMGSVYSDLRRIVDSHVGDDWRSLIAQTEGILEYCDKFRIARLNNKIALARSDADNWRRHADLYSYALFKELQKEKKVVYYNDSSDDVPWINIKWEDEYYYVQEEEVGYSFGFCQGSSDKVGLENVKRYVLEFAISKGLQKDNLLLL</sequence>
<gene>
    <name evidence="2" type="ORF">PQ465_04310</name>
</gene>
<proteinExistence type="predicted"/>
<dbReference type="EMBL" id="CP117880">
    <property type="protein sequence ID" value="WDF69606.1"/>
    <property type="molecule type" value="Genomic_DNA"/>
</dbReference>
<accession>A0ABY7WJ21</accession>
<dbReference type="Pfam" id="PF03235">
    <property type="entry name" value="GmrSD_N"/>
    <property type="match status" value="1"/>
</dbReference>
<dbReference type="InterPro" id="IPR004919">
    <property type="entry name" value="GmrSD_N"/>
</dbReference>
<protein>
    <submittedName>
        <fullName evidence="2">DUF262 domain-containing protein</fullName>
    </submittedName>
</protein>
<keyword evidence="3" id="KW-1185">Reference proteome</keyword>
<evidence type="ECO:0000259" key="1">
    <source>
        <dbReference type="Pfam" id="PF03235"/>
    </source>
</evidence>
<dbReference type="Proteomes" id="UP001221558">
    <property type="component" value="Chromosome"/>
</dbReference>
<dbReference type="RefSeq" id="WP_274268320.1">
    <property type="nucleotide sequence ID" value="NZ_CP117880.1"/>
</dbReference>
<feature type="domain" description="GmrSD restriction endonucleases N-terminal" evidence="1">
    <location>
        <begin position="10"/>
        <end position="222"/>
    </location>
</feature>
<evidence type="ECO:0000313" key="3">
    <source>
        <dbReference type="Proteomes" id="UP001221558"/>
    </source>
</evidence>
<reference evidence="2 3" key="1">
    <citation type="submission" date="2023-02" db="EMBL/GenBank/DDBJ databases">
        <title>Genome sequence of Sphingobacterium sp. KACC 22765.</title>
        <authorList>
            <person name="Kim S."/>
            <person name="Heo J."/>
            <person name="Kwon S.-W."/>
        </authorList>
    </citation>
    <scope>NUCLEOTIDE SEQUENCE [LARGE SCALE GENOMIC DNA]</scope>
    <source>
        <strain evidence="2 3">KACC 22765</strain>
    </source>
</reference>
<evidence type="ECO:0000313" key="2">
    <source>
        <dbReference type="EMBL" id="WDF69606.1"/>
    </source>
</evidence>